<dbReference type="InterPro" id="IPR007867">
    <property type="entry name" value="GMC_OxRtase_C"/>
</dbReference>
<dbReference type="Pfam" id="PF05199">
    <property type="entry name" value="GMC_oxred_C"/>
    <property type="match status" value="1"/>
</dbReference>
<dbReference type="Proteomes" id="UP000663880">
    <property type="component" value="Unassembled WGS sequence"/>
</dbReference>
<evidence type="ECO:0000259" key="3">
    <source>
        <dbReference type="PROSITE" id="PS00624"/>
    </source>
</evidence>
<proteinExistence type="inferred from homology"/>
<feature type="binding site" evidence="2">
    <location>
        <begin position="62"/>
        <end position="63"/>
    </location>
    <ligand>
        <name>FAD</name>
        <dbReference type="ChEBI" id="CHEBI:57692"/>
    </ligand>
</feature>
<dbReference type="PANTHER" id="PTHR11552">
    <property type="entry name" value="GLUCOSE-METHANOL-CHOLINE GMC OXIDOREDUCTASE"/>
    <property type="match status" value="1"/>
</dbReference>
<sequence>MWEPVNLSNVCLPNSNLTACSYFGYAFLNLIVNLYGKPQFENTENKHFCNETYDFIIVGAGTSGSVLAKRLSENSKWRVLLLEAGGEEPIVTNIPSLSSALLGSSSDWQFTTEPNGKSCLANNGRCPWPRGKGMGGSSSINSMSYIRGNRGDYDHWAELGNVGWAYDDVLPYFKKSERNLQPEVVEPYYHGFKGEQPVARYPYIDQPSKMLTAAFIERGLPLIDYNGAKQEGVNQAQAFVSNGQRRSANKAFLEPIRNKTKNLVIKINSKATKILIKDMKAYGIEYENNGTVFTAFSSKEVIISAGAINSPQLLMWSGIGLKDQLESVGIPVVKNLSVGKNLHDHVTFNGVYIALPNRTTTRVSNEEVFRYVENFFEMDPKQNPLSGNGPLNTIAFLKSKPNLKYPDVQYQVGSIHSWRELVANLTSYLKVQTLPTAFYDCLSPRAENLQPKSRGDVRLNPKDIYGYPLINPNYFGEEVDLLALLRGVDFILSLRHTKAFKESGAYFIEIPLPPCDKYKWGTKDYFICLMKTFTGSTYHPVGTCKMGPECDSEAVVDSKLKVYGVDRLRVIDGSIMPRAPSGNTNAACLLIGELGAEFIINYWTQKST</sequence>
<keyword evidence="2" id="KW-0285">Flavoprotein</keyword>
<accession>A0A821MK31</accession>
<dbReference type="AlphaFoldDB" id="A0A821MK31"/>
<dbReference type="PROSITE" id="PS00624">
    <property type="entry name" value="GMC_OXRED_2"/>
    <property type="match status" value="1"/>
</dbReference>
<dbReference type="Gene3D" id="3.50.50.60">
    <property type="entry name" value="FAD/NAD(P)-binding domain"/>
    <property type="match status" value="1"/>
</dbReference>
<dbReference type="InterPro" id="IPR012132">
    <property type="entry name" value="GMC_OxRdtase"/>
</dbReference>
<evidence type="ECO:0000256" key="1">
    <source>
        <dbReference type="ARBA" id="ARBA00010790"/>
    </source>
</evidence>
<dbReference type="GO" id="GO:0050660">
    <property type="term" value="F:flavin adenine dinucleotide binding"/>
    <property type="evidence" value="ECO:0007669"/>
    <property type="project" value="InterPro"/>
</dbReference>
<dbReference type="PIRSF" id="PIRSF000137">
    <property type="entry name" value="Alcohol_oxidase"/>
    <property type="match status" value="1"/>
</dbReference>
<name>A0A821MK31_9NEOP</name>
<dbReference type="Gene3D" id="3.30.560.10">
    <property type="entry name" value="Glucose Oxidase, domain 3"/>
    <property type="match status" value="1"/>
</dbReference>
<comment type="cofactor">
    <cofactor evidence="2">
        <name>FAD</name>
        <dbReference type="ChEBI" id="CHEBI:57692"/>
    </cofactor>
</comment>
<evidence type="ECO:0000313" key="4">
    <source>
        <dbReference type="EMBL" id="CAF4770914.1"/>
    </source>
</evidence>
<dbReference type="GO" id="GO:0016614">
    <property type="term" value="F:oxidoreductase activity, acting on CH-OH group of donors"/>
    <property type="evidence" value="ECO:0007669"/>
    <property type="project" value="InterPro"/>
</dbReference>
<keyword evidence="2" id="KW-0274">FAD</keyword>
<dbReference type="Pfam" id="PF00732">
    <property type="entry name" value="GMC_oxred_N"/>
    <property type="match status" value="1"/>
</dbReference>
<comment type="caution">
    <text evidence="4">The sequence shown here is derived from an EMBL/GenBank/DDBJ whole genome shotgun (WGS) entry which is preliminary data.</text>
</comment>
<dbReference type="InterPro" id="IPR000172">
    <property type="entry name" value="GMC_OxRdtase_N"/>
</dbReference>
<comment type="similarity">
    <text evidence="1">Belongs to the GMC oxidoreductase family.</text>
</comment>
<feature type="domain" description="Glucose-methanol-choline oxidoreductase N-terminal" evidence="3">
    <location>
        <begin position="306"/>
        <end position="320"/>
    </location>
</feature>
<dbReference type="PANTHER" id="PTHR11552:SF154">
    <property type="entry name" value="FI04917P"/>
    <property type="match status" value="1"/>
</dbReference>
<keyword evidence="5" id="KW-1185">Reference proteome</keyword>
<dbReference type="InterPro" id="IPR036188">
    <property type="entry name" value="FAD/NAD-bd_sf"/>
</dbReference>
<protein>
    <recommendedName>
        <fullName evidence="3">Glucose-methanol-choline oxidoreductase N-terminal domain-containing protein</fullName>
    </recommendedName>
</protein>
<evidence type="ECO:0000313" key="5">
    <source>
        <dbReference type="Proteomes" id="UP000663880"/>
    </source>
</evidence>
<feature type="binding site" evidence="2">
    <location>
        <position position="573"/>
    </location>
    <ligand>
        <name>FAD</name>
        <dbReference type="ChEBI" id="CHEBI:57692"/>
    </ligand>
</feature>
<dbReference type="OrthoDB" id="269227at2759"/>
<reference evidence="4" key="1">
    <citation type="submission" date="2021-02" db="EMBL/GenBank/DDBJ databases">
        <authorList>
            <person name="Steward A R."/>
        </authorList>
    </citation>
    <scope>NUCLEOTIDE SEQUENCE</scope>
</reference>
<organism evidence="4 5">
    <name type="scientific">Pieris macdunnoughi</name>
    <dbReference type="NCBI Taxonomy" id="345717"/>
    <lineage>
        <taxon>Eukaryota</taxon>
        <taxon>Metazoa</taxon>
        <taxon>Ecdysozoa</taxon>
        <taxon>Arthropoda</taxon>
        <taxon>Hexapoda</taxon>
        <taxon>Insecta</taxon>
        <taxon>Pterygota</taxon>
        <taxon>Neoptera</taxon>
        <taxon>Endopterygota</taxon>
        <taxon>Lepidoptera</taxon>
        <taxon>Glossata</taxon>
        <taxon>Ditrysia</taxon>
        <taxon>Papilionoidea</taxon>
        <taxon>Pieridae</taxon>
        <taxon>Pierinae</taxon>
        <taxon>Pieris</taxon>
    </lineage>
</organism>
<gene>
    <name evidence="4" type="ORF">PMACD_LOCUS1818</name>
</gene>
<dbReference type="SUPFAM" id="SSF51905">
    <property type="entry name" value="FAD/NAD(P)-binding domain"/>
    <property type="match status" value="1"/>
</dbReference>
<evidence type="ECO:0000256" key="2">
    <source>
        <dbReference type="PIRSR" id="PIRSR000137-2"/>
    </source>
</evidence>
<dbReference type="EMBL" id="CAJOBZ010000003">
    <property type="protein sequence ID" value="CAF4770914.1"/>
    <property type="molecule type" value="Genomic_DNA"/>
</dbReference>
<dbReference type="SUPFAM" id="SSF54373">
    <property type="entry name" value="FAD-linked reductases, C-terminal domain"/>
    <property type="match status" value="1"/>
</dbReference>